<dbReference type="FunFam" id="1.10.472.10:FF:000100">
    <property type="entry name" value="Cyclin-SDS"/>
    <property type="match status" value="1"/>
</dbReference>
<accession>A0A7J7LQ84</accession>
<dbReference type="PANTHER" id="PTHR10177">
    <property type="entry name" value="CYCLINS"/>
    <property type="match status" value="1"/>
</dbReference>
<evidence type="ECO:0000256" key="1">
    <source>
        <dbReference type="ARBA" id="ARBA00008742"/>
    </source>
</evidence>
<comment type="caution">
    <text evidence="9">The sequence shown here is derived from an EMBL/GenBank/DDBJ whole genome shotgun (WGS) entry which is preliminary data.</text>
</comment>
<dbReference type="PROSITE" id="PS00292">
    <property type="entry name" value="CYCLINS"/>
    <property type="match status" value="1"/>
</dbReference>
<dbReference type="Proteomes" id="UP000541444">
    <property type="component" value="Unassembled WGS sequence"/>
</dbReference>
<evidence type="ECO:0000256" key="7">
    <source>
        <dbReference type="SAM" id="MobiDB-lite"/>
    </source>
</evidence>
<feature type="region of interest" description="Disordered" evidence="7">
    <location>
        <begin position="138"/>
        <end position="166"/>
    </location>
</feature>
<dbReference type="InterPro" id="IPR039361">
    <property type="entry name" value="Cyclin"/>
</dbReference>
<dbReference type="CDD" id="cd20721">
    <property type="entry name" value="CYCLIN_SDS-like_rpt2"/>
    <property type="match status" value="1"/>
</dbReference>
<keyword evidence="5" id="KW-0131">Cell cycle</keyword>
<dbReference type="SUPFAM" id="SSF47954">
    <property type="entry name" value="Cyclin-like"/>
    <property type="match status" value="2"/>
</dbReference>
<evidence type="ECO:0000256" key="5">
    <source>
        <dbReference type="ARBA" id="ARBA00023306"/>
    </source>
</evidence>
<name>A0A7J7LQ84_9MAGN</name>
<dbReference type="Pfam" id="PF02984">
    <property type="entry name" value="Cyclin_C"/>
    <property type="match status" value="1"/>
</dbReference>
<proteinExistence type="inferred from homology"/>
<evidence type="ECO:0000256" key="3">
    <source>
        <dbReference type="ARBA" id="ARBA00023127"/>
    </source>
</evidence>
<evidence type="ECO:0000256" key="4">
    <source>
        <dbReference type="ARBA" id="ARBA00023254"/>
    </source>
</evidence>
<feature type="domain" description="Cyclin-like" evidence="8">
    <location>
        <begin position="391"/>
        <end position="478"/>
    </location>
</feature>
<evidence type="ECO:0000313" key="10">
    <source>
        <dbReference type="Proteomes" id="UP000541444"/>
    </source>
</evidence>
<evidence type="ECO:0000259" key="8">
    <source>
        <dbReference type="SMART" id="SM00385"/>
    </source>
</evidence>
<reference evidence="9 10" key="1">
    <citation type="journal article" date="2020" name="IScience">
        <title>Genome Sequencing of the Endangered Kingdonia uniflora (Circaeasteraceae, Ranunculales) Reveals Potential Mechanisms of Evolutionary Specialization.</title>
        <authorList>
            <person name="Sun Y."/>
            <person name="Deng T."/>
            <person name="Zhang A."/>
            <person name="Moore M.J."/>
            <person name="Landis J.B."/>
            <person name="Lin N."/>
            <person name="Zhang H."/>
            <person name="Zhang X."/>
            <person name="Huang J."/>
            <person name="Zhang X."/>
            <person name="Sun H."/>
            <person name="Wang H."/>
        </authorList>
    </citation>
    <scope>NUCLEOTIDE SEQUENCE [LARGE SCALE GENOMIC DNA]</scope>
    <source>
        <strain evidence="9">TB1705</strain>
        <tissue evidence="9">Leaf</tissue>
    </source>
</reference>
<comment type="similarity">
    <text evidence="1 6">Belongs to the cyclin family.</text>
</comment>
<sequence length="579" mass="66192">MLETTTSLLLQQRNNSSMMLKRKHQPITKKLRSSISRRKRAKITPIPLFLNDPKPQISDLQADSSSSSCFPDEITSKPRSKRQIDAIPVENSRRITRSYYKRRELEKSLENKGDLGVEVSVSESSCVESFSGANCAQRHLGGSSNEANEVRERNVKQSSLNSTSGELSLSETSCIQQISLQEAETRREIVDSRVFEAKIENASVSVSIRAPQELSLSEISRNYGDESTKEVDSDYYDLSCSEHLSYEDADSSEETTLSDIESDIFPKTYNDDDSMEYNLSDYSYSDLTESPTEFSQGNDSTPPLYFNLFQQYSKQFLKLSSNGVGEDDGTVQEEYLDEFTLLKFEDEEHEESYKKFRTRERRIVLRNYAEEYVSTTEYGDLVLQQRLLMVNWIVELSNAKKLHPETMFLGVSLLDRFLTQGFFKSKRKLQVLGIACLTLATRIEENQPLNSVRQLAFHVGSNSYGRSEVVAMEWLVQETLNFQCFLPTTYNFLWFYLKAAKADAELEKKANYLAMLSLLDNERLSYWPSTVAAGLVILASLAANRDSSCQWVMETHVRTKKDDLPECIQSLDWLVKYVC</sequence>
<keyword evidence="4" id="KW-0469">Meiosis</keyword>
<evidence type="ECO:0000256" key="2">
    <source>
        <dbReference type="ARBA" id="ARBA00022618"/>
    </source>
</evidence>
<dbReference type="InterPro" id="IPR006671">
    <property type="entry name" value="Cyclin_N"/>
</dbReference>
<dbReference type="AlphaFoldDB" id="A0A7J7LQ84"/>
<feature type="region of interest" description="Disordered" evidence="7">
    <location>
        <begin position="60"/>
        <end position="81"/>
    </location>
</feature>
<organism evidence="9 10">
    <name type="scientific">Kingdonia uniflora</name>
    <dbReference type="NCBI Taxonomy" id="39325"/>
    <lineage>
        <taxon>Eukaryota</taxon>
        <taxon>Viridiplantae</taxon>
        <taxon>Streptophyta</taxon>
        <taxon>Embryophyta</taxon>
        <taxon>Tracheophyta</taxon>
        <taxon>Spermatophyta</taxon>
        <taxon>Magnoliopsida</taxon>
        <taxon>Ranunculales</taxon>
        <taxon>Circaeasteraceae</taxon>
        <taxon>Kingdonia</taxon>
    </lineage>
</organism>
<evidence type="ECO:0000256" key="6">
    <source>
        <dbReference type="RuleBase" id="RU000383"/>
    </source>
</evidence>
<dbReference type="SMART" id="SM00385">
    <property type="entry name" value="CYCLIN"/>
    <property type="match status" value="1"/>
</dbReference>
<dbReference type="Gene3D" id="1.10.472.10">
    <property type="entry name" value="Cyclin-like"/>
    <property type="match status" value="2"/>
</dbReference>
<keyword evidence="10" id="KW-1185">Reference proteome</keyword>
<dbReference type="InterPro" id="IPR048258">
    <property type="entry name" value="Cyclins_cyclin-box"/>
</dbReference>
<dbReference type="GO" id="GO:0051301">
    <property type="term" value="P:cell division"/>
    <property type="evidence" value="ECO:0007669"/>
    <property type="project" value="UniProtKB-KW"/>
</dbReference>
<dbReference type="InterPro" id="IPR004367">
    <property type="entry name" value="Cyclin_C-dom"/>
</dbReference>
<dbReference type="GO" id="GO:0007129">
    <property type="term" value="P:homologous chromosome pairing at meiosis"/>
    <property type="evidence" value="ECO:0007669"/>
    <property type="project" value="UniProtKB-ARBA"/>
</dbReference>
<dbReference type="Pfam" id="PF00134">
    <property type="entry name" value="Cyclin_N"/>
    <property type="match status" value="1"/>
</dbReference>
<dbReference type="InterPro" id="IPR036915">
    <property type="entry name" value="Cyclin-like_sf"/>
</dbReference>
<gene>
    <name evidence="9" type="ORF">GIB67_006194</name>
</gene>
<keyword evidence="2" id="KW-0132">Cell division</keyword>
<dbReference type="OrthoDB" id="5590282at2759"/>
<keyword evidence="3 6" id="KW-0195">Cyclin</keyword>
<dbReference type="InterPro" id="IPR013763">
    <property type="entry name" value="Cyclin-like_dom"/>
</dbReference>
<dbReference type="EMBL" id="JACGCM010002114">
    <property type="protein sequence ID" value="KAF6144702.1"/>
    <property type="molecule type" value="Genomic_DNA"/>
</dbReference>
<protein>
    <recommendedName>
        <fullName evidence="8">Cyclin-like domain-containing protein</fullName>
    </recommendedName>
</protein>
<evidence type="ECO:0000313" key="9">
    <source>
        <dbReference type="EMBL" id="KAF6144702.1"/>
    </source>
</evidence>